<proteinExistence type="predicted"/>
<reference evidence="1 2" key="1">
    <citation type="journal article" date="2020" name="Nature">
        <title>Six reference-quality genomes reveal evolution of bat adaptations.</title>
        <authorList>
            <person name="Jebb D."/>
            <person name="Huang Z."/>
            <person name="Pippel M."/>
            <person name="Hughes G.M."/>
            <person name="Lavrichenko K."/>
            <person name="Devanna P."/>
            <person name="Winkler S."/>
            <person name="Jermiin L.S."/>
            <person name="Skirmuntt E.C."/>
            <person name="Katzourakis A."/>
            <person name="Burkitt-Gray L."/>
            <person name="Ray D.A."/>
            <person name="Sullivan K.A.M."/>
            <person name="Roscito J.G."/>
            <person name="Kirilenko B.M."/>
            <person name="Davalos L.M."/>
            <person name="Corthals A.P."/>
            <person name="Power M.L."/>
            <person name="Jones G."/>
            <person name="Ransome R.D."/>
            <person name="Dechmann D.K.N."/>
            <person name="Locatelli A.G."/>
            <person name="Puechmaille S.J."/>
            <person name="Fedrigo O."/>
            <person name="Jarvis E.D."/>
            <person name="Hiller M."/>
            <person name="Vernes S.C."/>
            <person name="Myers E.W."/>
            <person name="Teeling E.C."/>
        </authorList>
    </citation>
    <scope>NUCLEOTIDE SEQUENCE [LARGE SCALE GENOMIC DNA]</scope>
    <source>
        <strain evidence="1">MMyoMyo1</strain>
        <tissue evidence="1">Flight muscle</tissue>
    </source>
</reference>
<name>A0A7J7ZXA5_MYOMY</name>
<organism evidence="1 2">
    <name type="scientific">Myotis myotis</name>
    <name type="common">Greater mouse-eared bat</name>
    <name type="synonym">Vespertilio myotis</name>
    <dbReference type="NCBI Taxonomy" id="51298"/>
    <lineage>
        <taxon>Eukaryota</taxon>
        <taxon>Metazoa</taxon>
        <taxon>Chordata</taxon>
        <taxon>Craniata</taxon>
        <taxon>Vertebrata</taxon>
        <taxon>Euteleostomi</taxon>
        <taxon>Mammalia</taxon>
        <taxon>Eutheria</taxon>
        <taxon>Laurasiatheria</taxon>
        <taxon>Chiroptera</taxon>
        <taxon>Yangochiroptera</taxon>
        <taxon>Vespertilionidae</taxon>
        <taxon>Myotis</taxon>
    </lineage>
</organism>
<evidence type="ECO:0000313" key="1">
    <source>
        <dbReference type="EMBL" id="KAF6378675.1"/>
    </source>
</evidence>
<dbReference type="AlphaFoldDB" id="A0A7J7ZXA5"/>
<dbReference type="EMBL" id="JABWUV010000002">
    <property type="protein sequence ID" value="KAF6378675.1"/>
    <property type="molecule type" value="Genomic_DNA"/>
</dbReference>
<evidence type="ECO:0000313" key="2">
    <source>
        <dbReference type="Proteomes" id="UP000527355"/>
    </source>
</evidence>
<gene>
    <name evidence="1" type="ORF">mMyoMyo1_009603</name>
</gene>
<keyword evidence="2" id="KW-1185">Reference proteome</keyword>
<dbReference type="Proteomes" id="UP000527355">
    <property type="component" value="Unassembled WGS sequence"/>
</dbReference>
<comment type="caution">
    <text evidence="1">The sequence shown here is derived from an EMBL/GenBank/DDBJ whole genome shotgun (WGS) entry which is preliminary data.</text>
</comment>
<accession>A0A7J7ZXA5</accession>
<protein>
    <submittedName>
        <fullName evidence="1">Uncharacterized protein</fullName>
    </submittedName>
</protein>
<sequence length="155" mass="16536">MASLGVGWGGLGPSRALVGPRLLGSWSGSGNAMKCPQSWLCPWPGRLLQALAEGLGLILSEGNFPWVEDLQAQGGLCVSLGQIPQHSCCQALKGMRPRHPSPPRPLRGHFSIYVIFNPFRETFYPAVPSHPTIAVCLPAGSSIKGKGGLYSLKDY</sequence>